<dbReference type="Proteomes" id="UP000596857">
    <property type="component" value="Unassembled WGS sequence"/>
</dbReference>
<protein>
    <submittedName>
        <fullName evidence="3">Glycosyltransferase</fullName>
    </submittedName>
</protein>
<gene>
    <name evidence="3" type="ORF">GC101_13195</name>
</gene>
<evidence type="ECO:0000313" key="4">
    <source>
        <dbReference type="Proteomes" id="UP000596857"/>
    </source>
</evidence>
<dbReference type="Pfam" id="PF13439">
    <property type="entry name" value="Glyco_transf_4"/>
    <property type="match status" value="1"/>
</dbReference>
<feature type="domain" description="Glycosyltransferase subfamily 4-like N-terminal" evidence="2">
    <location>
        <begin position="133"/>
        <end position="239"/>
    </location>
</feature>
<dbReference type="CDD" id="cd03801">
    <property type="entry name" value="GT4_PimA-like"/>
    <property type="match status" value="1"/>
</dbReference>
<accession>A0ABX1YIP4</accession>
<dbReference type="InterPro" id="IPR028098">
    <property type="entry name" value="Glyco_trans_4-like_N"/>
</dbReference>
<evidence type="ECO:0000259" key="2">
    <source>
        <dbReference type="Pfam" id="PF13439"/>
    </source>
</evidence>
<name>A0ABX1YIP4_9BACL</name>
<sequence>MYMLTKPKRMLPKQVLYELASEEAKLTKLLGGDVMHVGIFMHTNYFEDFFVKGLGLSEEEYVHSYHNDFSFDYARLLQTKGIRTTIYNFTRIGSEVRTYQHGIVDCTIKFIPVGMLYKWYSVIPLSHRTPIGKFVSQYISTIQRDLCDILRGDGISLIYAQEYASGRFERLAAAAKKLSIPIIAAYHGGSIHKWILPIKKHTLHKAAFMTTLNEDEQNSMVRHFPHLEGRIRLLPNFVNSAIFYRRDKDEAIAALGLDPGCRYIITVGRLFEHQKGHSLLVQAMEQLKQHPDLRILVAGGGPDEQSLKDLIRAKGLEDRFIMLGTIRNKDMLASYYSVSELFVLPSRYEGLPLVILEAGACGLPTVAFNVMGVRGLVRHGESGLLAEGLDPAQLAASLDQLLGNPDRCREMGAAALQIVRSDYSEEIIGARLYNLLQESLGLDPSAPLFGDGYAPELTSPL</sequence>
<evidence type="ECO:0000313" key="3">
    <source>
        <dbReference type="EMBL" id="NOU79831.1"/>
    </source>
</evidence>
<keyword evidence="4" id="KW-1185">Reference proteome</keyword>
<dbReference type="PANTHER" id="PTHR45947:SF3">
    <property type="entry name" value="SULFOQUINOVOSYL TRANSFERASE SQD2"/>
    <property type="match status" value="1"/>
</dbReference>
<dbReference type="Pfam" id="PF00534">
    <property type="entry name" value="Glycos_transf_1"/>
    <property type="match status" value="1"/>
</dbReference>
<dbReference type="InterPro" id="IPR050194">
    <property type="entry name" value="Glycosyltransferase_grp1"/>
</dbReference>
<feature type="domain" description="Glycosyl transferase family 1" evidence="1">
    <location>
        <begin position="247"/>
        <end position="415"/>
    </location>
</feature>
<evidence type="ECO:0000259" key="1">
    <source>
        <dbReference type="Pfam" id="PF00534"/>
    </source>
</evidence>
<proteinExistence type="predicted"/>
<dbReference type="PANTHER" id="PTHR45947">
    <property type="entry name" value="SULFOQUINOVOSYL TRANSFERASE SQD2"/>
    <property type="match status" value="1"/>
</dbReference>
<organism evidence="3 4">
    <name type="scientific">Paenibacillus phytohabitans</name>
    <dbReference type="NCBI Taxonomy" id="2654978"/>
    <lineage>
        <taxon>Bacteria</taxon>
        <taxon>Bacillati</taxon>
        <taxon>Bacillota</taxon>
        <taxon>Bacilli</taxon>
        <taxon>Bacillales</taxon>
        <taxon>Paenibacillaceae</taxon>
        <taxon>Paenibacillus</taxon>
    </lineage>
</organism>
<reference evidence="3 4" key="1">
    <citation type="submission" date="2019-10" db="EMBL/GenBank/DDBJ databases">
        <title>Description of Paenibacillus terricola sp. nov.</title>
        <authorList>
            <person name="Carlier A."/>
            <person name="Qi S."/>
        </authorList>
    </citation>
    <scope>NUCLEOTIDE SEQUENCE [LARGE SCALE GENOMIC DNA]</scope>
    <source>
        <strain evidence="3 4">LMG 31459</strain>
    </source>
</reference>
<dbReference type="InterPro" id="IPR001296">
    <property type="entry name" value="Glyco_trans_1"/>
</dbReference>
<dbReference type="SUPFAM" id="SSF53756">
    <property type="entry name" value="UDP-Glycosyltransferase/glycogen phosphorylase"/>
    <property type="match status" value="1"/>
</dbReference>
<comment type="caution">
    <text evidence="3">The sequence shown here is derived from an EMBL/GenBank/DDBJ whole genome shotgun (WGS) entry which is preliminary data.</text>
</comment>
<dbReference type="Gene3D" id="3.40.50.2000">
    <property type="entry name" value="Glycogen Phosphorylase B"/>
    <property type="match status" value="2"/>
</dbReference>
<dbReference type="EMBL" id="WHOB01000035">
    <property type="protein sequence ID" value="NOU79831.1"/>
    <property type="molecule type" value="Genomic_DNA"/>
</dbReference>